<keyword evidence="5" id="KW-1185">Reference proteome</keyword>
<dbReference type="CDD" id="cd11740">
    <property type="entry name" value="YajQ_like"/>
    <property type="match status" value="1"/>
</dbReference>
<keyword evidence="1 3" id="KW-0547">Nucleotide-binding</keyword>
<dbReference type="NCBIfam" id="NF003819">
    <property type="entry name" value="PRK05412.1"/>
    <property type="match status" value="1"/>
</dbReference>
<sequence length="162" mass="18422">MPSFDIVSKTDLSEVENAIQGVVREIGTRFDFKGAKNCSIERKEEIITVNADDDLKLKQMQELLKVYITRRKLDAGALEFKDPQKATGNSLRQEVVIKQGIDQTLAKKIVKEIKDSKMKVQVSIQGDELRVTGKKKDELQEAIAFVRGLKIEQPLQFVNFRD</sequence>
<dbReference type="RefSeq" id="WP_320507791.1">
    <property type="nucleotide sequence ID" value="NZ_JAXCLW010000002.1"/>
</dbReference>
<dbReference type="HAMAP" id="MF_00632">
    <property type="entry name" value="UPF0234"/>
    <property type="match status" value="1"/>
</dbReference>
<evidence type="ECO:0000313" key="4">
    <source>
        <dbReference type="EMBL" id="MDY0882727.1"/>
    </source>
</evidence>
<comment type="caution">
    <text evidence="4">The sequence shown here is derived from an EMBL/GenBank/DDBJ whole genome shotgun (WGS) entry which is preliminary data.</text>
</comment>
<reference evidence="4 5" key="1">
    <citation type="journal article" date="2016" name="Antonie Van Leeuwenhoek">
        <title>Dongia soli sp. nov., isolated from soil from Dokdo, Korea.</title>
        <authorList>
            <person name="Kim D.U."/>
            <person name="Lee H."/>
            <person name="Kim H."/>
            <person name="Kim S.G."/>
            <person name="Ka J.O."/>
        </authorList>
    </citation>
    <scope>NUCLEOTIDE SEQUENCE [LARGE SCALE GENOMIC DNA]</scope>
    <source>
        <strain evidence="4 5">D78</strain>
    </source>
</reference>
<name>A0ABU5E9Z7_9PROT</name>
<proteinExistence type="inferred from homology"/>
<dbReference type="Proteomes" id="UP001279642">
    <property type="component" value="Unassembled WGS sequence"/>
</dbReference>
<dbReference type="InterPro" id="IPR036183">
    <property type="entry name" value="YajQ-like_sf"/>
</dbReference>
<evidence type="ECO:0000256" key="2">
    <source>
        <dbReference type="ARBA" id="ARBA00093450"/>
    </source>
</evidence>
<dbReference type="EMBL" id="JAXCLW010000002">
    <property type="protein sequence ID" value="MDY0882727.1"/>
    <property type="molecule type" value="Genomic_DNA"/>
</dbReference>
<comment type="similarity">
    <text evidence="2 3">Belongs to the YajQ family.</text>
</comment>
<comment type="function">
    <text evidence="3">Nucleotide-binding protein.</text>
</comment>
<dbReference type="PANTHER" id="PTHR30476">
    <property type="entry name" value="UPF0234 PROTEIN YAJQ"/>
    <property type="match status" value="1"/>
</dbReference>
<dbReference type="Gene3D" id="3.30.70.990">
    <property type="entry name" value="YajQ-like, domain 2"/>
    <property type="match status" value="1"/>
</dbReference>
<organism evidence="4 5">
    <name type="scientific">Dongia soli</name>
    <dbReference type="NCBI Taxonomy" id="600628"/>
    <lineage>
        <taxon>Bacteria</taxon>
        <taxon>Pseudomonadati</taxon>
        <taxon>Pseudomonadota</taxon>
        <taxon>Alphaproteobacteria</taxon>
        <taxon>Rhodospirillales</taxon>
        <taxon>Dongiaceae</taxon>
        <taxon>Dongia</taxon>
    </lineage>
</organism>
<dbReference type="InterPro" id="IPR007551">
    <property type="entry name" value="YajQ/Smlt4090-like"/>
</dbReference>
<protein>
    <recommendedName>
        <fullName evidence="3">Nucleotide-binding protein SMD27_07725</fullName>
    </recommendedName>
</protein>
<evidence type="ECO:0000256" key="3">
    <source>
        <dbReference type="HAMAP-Rule" id="MF_00632"/>
    </source>
</evidence>
<dbReference type="PANTHER" id="PTHR30476:SF0">
    <property type="entry name" value="UPF0234 PROTEIN YAJQ"/>
    <property type="match status" value="1"/>
</dbReference>
<dbReference type="InterPro" id="IPR035571">
    <property type="entry name" value="UPF0234-like_C"/>
</dbReference>
<accession>A0ABU5E9Z7</accession>
<evidence type="ECO:0000313" key="5">
    <source>
        <dbReference type="Proteomes" id="UP001279642"/>
    </source>
</evidence>
<dbReference type="Gene3D" id="3.30.70.860">
    <property type="match status" value="1"/>
</dbReference>
<dbReference type="Pfam" id="PF04461">
    <property type="entry name" value="YajQ"/>
    <property type="match status" value="1"/>
</dbReference>
<dbReference type="InterPro" id="IPR035570">
    <property type="entry name" value="UPF0234_N"/>
</dbReference>
<gene>
    <name evidence="4" type="ORF">SMD27_07725</name>
</gene>
<dbReference type="SUPFAM" id="SSF89963">
    <property type="entry name" value="YajQ-like"/>
    <property type="match status" value="2"/>
</dbReference>
<evidence type="ECO:0000256" key="1">
    <source>
        <dbReference type="ARBA" id="ARBA00022741"/>
    </source>
</evidence>